<dbReference type="KEGG" id="spu:587619"/>
<comment type="function">
    <text evidence="2 13">Accessory subunit of the mitochondrial membrane respiratory chain NADH dehydrogenase (Complex I), that is believed not to be involved in catalysis. Complex I functions in the transfer of electrons from NADH to the respiratory chain. The immediate electron acceptor for the enzyme is believed to be ubiquinone.</text>
</comment>
<evidence type="ECO:0000256" key="4">
    <source>
        <dbReference type="ARBA" id="ARBA00008606"/>
    </source>
</evidence>
<organism evidence="15 16">
    <name type="scientific">Strongylocentrotus purpuratus</name>
    <name type="common">Purple sea urchin</name>
    <dbReference type="NCBI Taxonomy" id="7668"/>
    <lineage>
        <taxon>Eukaryota</taxon>
        <taxon>Metazoa</taxon>
        <taxon>Echinodermata</taxon>
        <taxon>Eleutherozoa</taxon>
        <taxon>Echinozoa</taxon>
        <taxon>Echinoidea</taxon>
        <taxon>Euechinoidea</taxon>
        <taxon>Echinacea</taxon>
        <taxon>Camarodonta</taxon>
        <taxon>Echinidea</taxon>
        <taxon>Strongylocentrotidae</taxon>
        <taxon>Strongylocentrotus</taxon>
    </lineage>
</organism>
<dbReference type="InterPro" id="IPR031314">
    <property type="entry name" value="DNK_dom"/>
</dbReference>
<dbReference type="InParanoid" id="A0A7M7P7H5"/>
<feature type="domain" description="Deoxynucleoside kinase" evidence="14">
    <location>
        <begin position="74"/>
        <end position="275"/>
    </location>
</feature>
<evidence type="ECO:0000256" key="13">
    <source>
        <dbReference type="PIRNR" id="PIRNR000543"/>
    </source>
</evidence>
<evidence type="ECO:0000256" key="10">
    <source>
        <dbReference type="ARBA" id="ARBA00022946"/>
    </source>
</evidence>
<dbReference type="Proteomes" id="UP000007110">
    <property type="component" value="Unassembled WGS sequence"/>
</dbReference>
<comment type="similarity">
    <text evidence="4 13">Belongs to the complex I NDUFA10 subunit family.</text>
</comment>
<dbReference type="GO" id="GO:0006120">
    <property type="term" value="P:mitochondrial electron transport, NADH to ubiquinone"/>
    <property type="evidence" value="ECO:0000318"/>
    <property type="project" value="GO_Central"/>
</dbReference>
<dbReference type="GO" id="GO:0005737">
    <property type="term" value="C:cytoplasm"/>
    <property type="evidence" value="ECO:0000318"/>
    <property type="project" value="GO_Central"/>
</dbReference>
<dbReference type="OrthoDB" id="17400at2759"/>
<evidence type="ECO:0000256" key="5">
    <source>
        <dbReference type="ARBA" id="ARBA00017279"/>
    </source>
</evidence>
<dbReference type="PIRSF" id="PIRSF000543">
    <property type="entry name" value="NADH_UQ_42KD"/>
    <property type="match status" value="1"/>
</dbReference>
<dbReference type="PANTHER" id="PTHR10513">
    <property type="entry name" value="DEOXYNUCLEOSIDE KINASE"/>
    <property type="match status" value="1"/>
</dbReference>
<name>A0A7M7P7H5_STRPU</name>
<keyword evidence="9 13" id="KW-0274">FAD</keyword>
<evidence type="ECO:0000256" key="9">
    <source>
        <dbReference type="ARBA" id="ARBA00022827"/>
    </source>
</evidence>
<keyword evidence="10" id="KW-0809">Transit peptide</keyword>
<evidence type="ECO:0000313" key="15">
    <source>
        <dbReference type="EnsemblMetazoa" id="XP_030846388"/>
    </source>
</evidence>
<dbReference type="Pfam" id="PF01712">
    <property type="entry name" value="dNK"/>
    <property type="match status" value="1"/>
</dbReference>
<keyword evidence="16" id="KW-1185">Reference proteome</keyword>
<evidence type="ECO:0000256" key="8">
    <source>
        <dbReference type="ARBA" id="ARBA00022660"/>
    </source>
</evidence>
<dbReference type="InterPro" id="IPR015828">
    <property type="entry name" value="NDUFA10"/>
</dbReference>
<protein>
    <recommendedName>
        <fullName evidence="5 13">NADH dehydrogenase [ubiquinone] 1 alpha subcomplex subunit 10, mitochondrial</fullName>
    </recommendedName>
</protein>
<dbReference type="AlphaFoldDB" id="A0A7M7P7H5"/>
<evidence type="ECO:0000256" key="2">
    <source>
        <dbReference type="ARBA" id="ARBA00003195"/>
    </source>
</evidence>
<dbReference type="Gene3D" id="3.40.50.300">
    <property type="entry name" value="P-loop containing nucleotide triphosphate hydrolases"/>
    <property type="match status" value="1"/>
</dbReference>
<dbReference type="PANTHER" id="PTHR10513:SF15">
    <property type="entry name" value="NADH DEHYDROGENASE [UBIQUINONE] 1 ALPHA SUBCOMPLEX SUBUNIT 10, MITOCHONDRIAL"/>
    <property type="match status" value="1"/>
</dbReference>
<keyword evidence="12 13" id="KW-0496">Mitochondrion</keyword>
<evidence type="ECO:0000256" key="1">
    <source>
        <dbReference type="ARBA" id="ARBA00001974"/>
    </source>
</evidence>
<evidence type="ECO:0000256" key="7">
    <source>
        <dbReference type="ARBA" id="ARBA00022630"/>
    </source>
</evidence>
<evidence type="ECO:0000256" key="3">
    <source>
        <dbReference type="ARBA" id="ARBA00004305"/>
    </source>
</evidence>
<sequence>MIMAAHQLFRAGVSSSNSNLAVFRQICLVGTTVKASSNLQLHQPTRNKGTDSILGNLFGYKFFDRFDERSKIVVIDGNIGAGKTSLAKGLANQLGMKYMKEATIHYFDEKELGEGKKYDDKFMGSCSLERFYADPFAKDGHSFRFQLAMYAVRFVQYADALQHLLETGQGVVLERSVYSDSVFMEAMFKMGYFRKECYDYYQEVEKISMYRLKPPHCVIYMDTPVADLIDNVKSRGLEYEQNIPIEYLEALEDEYKHKFLPAMQETSEVMVYDKNVPRDVDRVAEDFDMLKFEHLPWNEMNNDNFDKLYRFVRDKGRVAQSMWMPKYLPEITFGADQFNDLTIDFEQNHSIGKGFAPGFNPDQPFSKLFFK</sequence>
<dbReference type="OMA" id="PEQCYEN"/>
<dbReference type="SUPFAM" id="SSF52540">
    <property type="entry name" value="P-loop containing nucleoside triphosphate hydrolases"/>
    <property type="match status" value="1"/>
</dbReference>
<dbReference type="RefSeq" id="XP_030846388.1">
    <property type="nucleotide sequence ID" value="XM_030990528.1"/>
</dbReference>
<dbReference type="EnsemblMetazoa" id="XM_030990528">
    <property type="protein sequence ID" value="XP_030846388"/>
    <property type="gene ID" value="LOC587619"/>
</dbReference>
<comment type="cofactor">
    <cofactor evidence="1 13">
        <name>FAD</name>
        <dbReference type="ChEBI" id="CHEBI:57692"/>
    </cofactor>
</comment>
<reference evidence="15" key="2">
    <citation type="submission" date="2021-01" db="UniProtKB">
        <authorList>
            <consortium name="EnsemblMetazoa"/>
        </authorList>
    </citation>
    <scope>IDENTIFICATION</scope>
</reference>
<dbReference type="GO" id="GO:0045271">
    <property type="term" value="C:respiratory chain complex I"/>
    <property type="evidence" value="ECO:0000318"/>
    <property type="project" value="GO_Central"/>
</dbReference>
<accession>A0A7M7P7H5</accession>
<keyword evidence="8 13" id="KW-0679">Respiratory chain</keyword>
<keyword evidence="11 13" id="KW-0249">Electron transport</keyword>
<dbReference type="GeneID" id="587619"/>
<dbReference type="InterPro" id="IPR027417">
    <property type="entry name" value="P-loop_NTPase"/>
</dbReference>
<dbReference type="GO" id="GO:0005759">
    <property type="term" value="C:mitochondrial matrix"/>
    <property type="evidence" value="ECO:0007669"/>
    <property type="project" value="UniProtKB-SubCell"/>
</dbReference>
<keyword evidence="7 13" id="KW-0285">Flavoprotein</keyword>
<evidence type="ECO:0000259" key="14">
    <source>
        <dbReference type="Pfam" id="PF01712"/>
    </source>
</evidence>
<reference evidence="16" key="1">
    <citation type="submission" date="2015-02" db="EMBL/GenBank/DDBJ databases">
        <title>Genome sequencing for Strongylocentrotus purpuratus.</title>
        <authorList>
            <person name="Murali S."/>
            <person name="Liu Y."/>
            <person name="Vee V."/>
            <person name="English A."/>
            <person name="Wang M."/>
            <person name="Skinner E."/>
            <person name="Han Y."/>
            <person name="Muzny D.M."/>
            <person name="Worley K.C."/>
            <person name="Gibbs R.A."/>
        </authorList>
    </citation>
    <scope>NUCLEOTIDE SEQUENCE</scope>
</reference>
<dbReference type="InterPro" id="IPR050566">
    <property type="entry name" value="Deoxyribonucleoside_kinase"/>
</dbReference>
<evidence type="ECO:0000256" key="11">
    <source>
        <dbReference type="ARBA" id="ARBA00022982"/>
    </source>
</evidence>
<comment type="subcellular location">
    <subcellularLocation>
        <location evidence="3 13">Mitochondrion matrix</location>
    </subcellularLocation>
</comment>
<proteinExistence type="inferred from homology"/>
<evidence type="ECO:0000313" key="16">
    <source>
        <dbReference type="Proteomes" id="UP000007110"/>
    </source>
</evidence>
<evidence type="ECO:0000256" key="12">
    <source>
        <dbReference type="ARBA" id="ARBA00023128"/>
    </source>
</evidence>
<evidence type="ECO:0000256" key="6">
    <source>
        <dbReference type="ARBA" id="ARBA00022448"/>
    </source>
</evidence>
<keyword evidence="6 13" id="KW-0813">Transport</keyword>